<evidence type="ECO:0000256" key="7">
    <source>
        <dbReference type="ARBA" id="ARBA00023136"/>
    </source>
</evidence>
<comment type="subcellular location">
    <subcellularLocation>
        <location evidence="1">Cell membrane</location>
        <topology evidence="1">Multi-pass membrane protein</topology>
    </subcellularLocation>
</comment>
<evidence type="ECO:0000256" key="1">
    <source>
        <dbReference type="ARBA" id="ARBA00004651"/>
    </source>
</evidence>
<dbReference type="InterPro" id="IPR006042">
    <property type="entry name" value="Xan_ur_permease"/>
</dbReference>
<protein>
    <submittedName>
        <fullName evidence="8">Uric acid transporter UacT</fullName>
    </submittedName>
</protein>
<dbReference type="RefSeq" id="WP_243705194.1">
    <property type="nucleotide sequence ID" value="NZ_CALCQY010000013.1"/>
</dbReference>
<dbReference type="AlphaFoldDB" id="A0A347WA31"/>
<dbReference type="InterPro" id="IPR006043">
    <property type="entry name" value="NCS2"/>
</dbReference>
<dbReference type="GO" id="GO:0005886">
    <property type="term" value="C:plasma membrane"/>
    <property type="evidence" value="ECO:0007669"/>
    <property type="project" value="UniProtKB-SubCell"/>
</dbReference>
<dbReference type="Pfam" id="PF00860">
    <property type="entry name" value="Xan_ur_permease"/>
    <property type="match status" value="1"/>
</dbReference>
<dbReference type="GeneID" id="98314026"/>
<proteinExistence type="inferred from homology"/>
<dbReference type="NCBIfam" id="TIGR03173">
    <property type="entry name" value="pbuX"/>
    <property type="match status" value="1"/>
</dbReference>
<gene>
    <name evidence="8" type="primary">uacT</name>
    <name evidence="8" type="ORF">CD178_00924</name>
</gene>
<keyword evidence="3" id="KW-0813">Transport</keyword>
<accession>A0A347WA31</accession>
<dbReference type="PANTHER" id="PTHR42810">
    <property type="entry name" value="PURINE PERMEASE C1399.01C-RELATED"/>
    <property type="match status" value="1"/>
</dbReference>
<keyword evidence="9" id="KW-1185">Reference proteome</keyword>
<reference evidence="8 9" key="1">
    <citation type="submission" date="2017-08" db="EMBL/GenBank/DDBJ databases">
        <title>Complete genome sequence of Gluconacetobacter saccharivorans CV1 isolated from Fermented Vinegar.</title>
        <authorList>
            <person name="Kim S.-Y."/>
        </authorList>
    </citation>
    <scope>NUCLEOTIDE SEQUENCE [LARGE SCALE GENOMIC DNA]</scope>
    <source>
        <strain evidence="8 9">CV1</strain>
    </source>
</reference>
<keyword evidence="7" id="KW-0472">Membrane</keyword>
<evidence type="ECO:0000313" key="9">
    <source>
        <dbReference type="Proteomes" id="UP000264120"/>
    </source>
</evidence>
<dbReference type="Proteomes" id="UP000264120">
    <property type="component" value="Chromosome"/>
</dbReference>
<keyword evidence="6" id="KW-1133">Transmembrane helix</keyword>
<dbReference type="NCBIfam" id="NF037981">
    <property type="entry name" value="NCS2_1"/>
    <property type="match status" value="1"/>
</dbReference>
<evidence type="ECO:0000256" key="3">
    <source>
        <dbReference type="ARBA" id="ARBA00022448"/>
    </source>
</evidence>
<dbReference type="PANTHER" id="PTHR42810:SF4">
    <property type="entry name" value="URIC ACID TRANSPORTER UACT"/>
    <property type="match status" value="1"/>
</dbReference>
<dbReference type="GO" id="GO:0042907">
    <property type="term" value="F:xanthine transmembrane transporter activity"/>
    <property type="evidence" value="ECO:0007669"/>
    <property type="project" value="TreeGrafter"/>
</dbReference>
<evidence type="ECO:0000256" key="5">
    <source>
        <dbReference type="ARBA" id="ARBA00022692"/>
    </source>
</evidence>
<evidence type="ECO:0000313" key="8">
    <source>
        <dbReference type="EMBL" id="AXY21724.1"/>
    </source>
</evidence>
<keyword evidence="5" id="KW-0812">Transmembrane</keyword>
<dbReference type="KEGG" id="ksc:CD178_00924"/>
<name>A0A347WA31_9PROT</name>
<evidence type="ECO:0000256" key="6">
    <source>
        <dbReference type="ARBA" id="ARBA00022989"/>
    </source>
</evidence>
<sequence length="456" mass="46799">MAEKAMQQGNGTVTTGTTHPVDEMLPAGMLFAFGLQHALVMYAGTVAVPLIFAAAMHMSAAQTVLLINCGLMTSGIATIVQSIGFWKFGSRLPIVQGSSFAMLASMLLIGQIYGVPSVFGGVIGAGLAMVLLAPVMARLMRYFPPVVIGCLITIIGLTLVPVAGRWIGGGTPGAPGFGSVANLLLAFVTILITVAVQAWGRGFLANISVLVGLIAGSILAALCGMGHYGMVADAPWFAVSMPFAFGLPEFHLMPVVIMLLSMVIIVAETTGNCLAIGRVVDRPVTDATIAGALRADGLSTVLGGLFNSFPYNAFTQNTGLIAITDIRSRFVVAAAGVVMIVLGLFPKLGALIAALPPPVLGGCGLVMFGMTTIGGVRELLHVPFEGTRNGLIAAVSIGLGVLPMACPDLFTHLSGLWRLLLGNGVLLCILSGVLLNLLVGAGETDAADGKGERSGS</sequence>
<evidence type="ECO:0000256" key="2">
    <source>
        <dbReference type="ARBA" id="ARBA00008821"/>
    </source>
</evidence>
<dbReference type="EMBL" id="CP023036">
    <property type="protein sequence ID" value="AXY21724.1"/>
    <property type="molecule type" value="Genomic_DNA"/>
</dbReference>
<keyword evidence="4" id="KW-1003">Cell membrane</keyword>
<comment type="similarity">
    <text evidence="2">Belongs to the nucleobase:cation symporter-2 (NCS2) (TC 2.A.40) family.</text>
</comment>
<dbReference type="InterPro" id="IPR017588">
    <property type="entry name" value="UacT-like"/>
</dbReference>
<evidence type="ECO:0000256" key="4">
    <source>
        <dbReference type="ARBA" id="ARBA00022475"/>
    </source>
</evidence>
<organism evidence="8 9">
    <name type="scientific">Komagataeibacter saccharivorans</name>
    <dbReference type="NCBI Taxonomy" id="265959"/>
    <lineage>
        <taxon>Bacteria</taxon>
        <taxon>Pseudomonadati</taxon>
        <taxon>Pseudomonadota</taxon>
        <taxon>Alphaproteobacteria</taxon>
        <taxon>Acetobacterales</taxon>
        <taxon>Acetobacteraceae</taxon>
        <taxon>Komagataeibacter</taxon>
    </lineage>
</organism>
<dbReference type="NCBIfam" id="TIGR00801">
    <property type="entry name" value="ncs2"/>
    <property type="match status" value="1"/>
</dbReference>